<proteinExistence type="predicted"/>
<dbReference type="RefSeq" id="WP_149860665.1">
    <property type="nucleotide sequence ID" value="NZ_VUOD01000005.1"/>
</dbReference>
<evidence type="ECO:0008006" key="4">
    <source>
        <dbReference type="Google" id="ProtNLM"/>
    </source>
</evidence>
<comment type="caution">
    <text evidence="2">The sequence shown here is derived from an EMBL/GenBank/DDBJ whole genome shotgun (WGS) entry which is preliminary data.</text>
</comment>
<feature type="signal peptide" evidence="1">
    <location>
        <begin position="1"/>
        <end position="20"/>
    </location>
</feature>
<dbReference type="AlphaFoldDB" id="A0A5B2Z761"/>
<evidence type="ECO:0000313" key="2">
    <source>
        <dbReference type="EMBL" id="KAA2284608.1"/>
    </source>
</evidence>
<reference evidence="2 3" key="2">
    <citation type="submission" date="2019-09" db="EMBL/GenBank/DDBJ databases">
        <authorList>
            <person name="Mazur A."/>
        </authorList>
    </citation>
    <scope>NUCLEOTIDE SEQUENCE [LARGE SCALE GENOMIC DNA]</scope>
    <source>
        <strain evidence="2 3">3729k</strain>
    </source>
</reference>
<organism evidence="2 3">
    <name type="scientific">Arenimonas fontis</name>
    <dbReference type="NCBI Taxonomy" id="2608255"/>
    <lineage>
        <taxon>Bacteria</taxon>
        <taxon>Pseudomonadati</taxon>
        <taxon>Pseudomonadota</taxon>
        <taxon>Gammaproteobacteria</taxon>
        <taxon>Lysobacterales</taxon>
        <taxon>Lysobacteraceae</taxon>
        <taxon>Arenimonas</taxon>
    </lineage>
</organism>
<reference evidence="2 3" key="1">
    <citation type="submission" date="2019-09" db="EMBL/GenBank/DDBJ databases">
        <title>Arenimonas chukotkensis sp. nov., a bacterium isolated from Chukotka hot spring, Arctic region, Russia.</title>
        <authorList>
            <person name="Zayulina K.S."/>
            <person name="Prokofeva M.I."/>
            <person name="Elcheninov A.G."/>
            <person name="Novikov A."/>
            <person name="Kochetkova T.V."/>
            <person name="Kublanov I.V."/>
        </authorList>
    </citation>
    <scope>NUCLEOTIDE SEQUENCE [LARGE SCALE GENOMIC DNA]</scope>
    <source>
        <strain evidence="2 3">3729k</strain>
    </source>
</reference>
<dbReference type="Gene3D" id="2.50.20.20">
    <property type="match status" value="1"/>
</dbReference>
<keyword evidence="3" id="KW-1185">Reference proteome</keyword>
<keyword evidence="1" id="KW-0732">Signal</keyword>
<sequence length="186" mass="21029">MRLRLFACLLLCPFALPVLAGPREELTAAWAKFIQLEAFRAEVRSAGDDRLSARMSFRAPDRFRIEVDNAPGMIIIGNTAYMNMGAGWMSVPVPVADMTRKYRDDSVLEQAAKMQVEALGEDRLDGEPVRKYRYTTPDSPNTRQVAWVSQDSGYVLQIEVDGEGRDDVVIRYRDFNDPGIRIEAPR</sequence>
<gene>
    <name evidence="2" type="ORF">F0415_07855</name>
</gene>
<protein>
    <recommendedName>
        <fullName evidence="4">Outer membrane lipoprotein carrier protein LolA</fullName>
    </recommendedName>
</protein>
<dbReference type="Proteomes" id="UP000322165">
    <property type="component" value="Unassembled WGS sequence"/>
</dbReference>
<evidence type="ECO:0000313" key="3">
    <source>
        <dbReference type="Proteomes" id="UP000322165"/>
    </source>
</evidence>
<name>A0A5B2Z761_9GAMM</name>
<feature type="chain" id="PRO_5022740350" description="Outer membrane lipoprotein carrier protein LolA" evidence="1">
    <location>
        <begin position="21"/>
        <end position="186"/>
    </location>
</feature>
<evidence type="ECO:0000256" key="1">
    <source>
        <dbReference type="SAM" id="SignalP"/>
    </source>
</evidence>
<accession>A0A5B2Z761</accession>
<dbReference type="EMBL" id="VUOD01000005">
    <property type="protein sequence ID" value="KAA2284608.1"/>
    <property type="molecule type" value="Genomic_DNA"/>
</dbReference>